<feature type="region of interest" description="Disordered" evidence="7">
    <location>
        <begin position="662"/>
        <end position="685"/>
    </location>
</feature>
<dbReference type="PROSITE" id="PS01358">
    <property type="entry name" value="ZF_RANBP2_1"/>
    <property type="match status" value="1"/>
</dbReference>
<feature type="compositionally biased region" description="Low complexity" evidence="7">
    <location>
        <begin position="111"/>
        <end position="123"/>
    </location>
</feature>
<dbReference type="STRING" id="7574.A0A1S3JXZ4"/>
<feature type="compositionally biased region" description="Acidic residues" evidence="7">
    <location>
        <begin position="153"/>
        <end position="166"/>
    </location>
</feature>
<dbReference type="Gene3D" id="2.30.30.380">
    <property type="entry name" value="Zn-finger domain of Sec23/24"/>
    <property type="match status" value="1"/>
</dbReference>
<dbReference type="GO" id="GO:0043122">
    <property type="term" value="P:regulation of canonical NF-kappaB signal transduction"/>
    <property type="evidence" value="ECO:0007669"/>
    <property type="project" value="UniProtKB-ARBA"/>
</dbReference>
<evidence type="ECO:0000256" key="7">
    <source>
        <dbReference type="SAM" id="MobiDB-lite"/>
    </source>
</evidence>
<dbReference type="Proteomes" id="UP000085678">
    <property type="component" value="Unplaced"/>
</dbReference>
<dbReference type="InterPro" id="IPR036443">
    <property type="entry name" value="Znf_RanBP2_sf"/>
</dbReference>
<keyword evidence="1" id="KW-0479">Metal-binding</keyword>
<evidence type="ECO:0000256" key="3">
    <source>
        <dbReference type="ARBA" id="ARBA00022833"/>
    </source>
</evidence>
<accession>A0A1S3JXZ4</accession>
<evidence type="ECO:0000256" key="1">
    <source>
        <dbReference type="ARBA" id="ARBA00022723"/>
    </source>
</evidence>
<dbReference type="RefSeq" id="XP_013414925.1">
    <property type="nucleotide sequence ID" value="XM_013559471.1"/>
</dbReference>
<feature type="coiled-coil region" evidence="6">
    <location>
        <begin position="383"/>
        <end position="435"/>
    </location>
</feature>
<keyword evidence="4 6" id="KW-0175">Coiled coil</keyword>
<feature type="region of interest" description="Disordered" evidence="7">
    <location>
        <begin position="501"/>
        <end position="527"/>
    </location>
</feature>
<keyword evidence="3" id="KW-0862">Zinc</keyword>
<sequence>MASKPRENILGKEVETDMNNYEKLKNRYDKQVAENQVLRAKLKGYETLGQLHQDAKNELKAYKKKYGPITEVDKAYQKARSQSSSADAQCGSDPSGSGHSGYTVQQEKEPAGTATASSSASGSVISQPSGTSQPNGHPAKLKPRSQLKKLSEEVEEDSDSLTEAELENEKKKSSGDHSAEHLGFILPSMSSGQSISSGDLHTPSQPGSSGQSSDQLAAQGGAEIQGNDQMPGSFDRLQLAQSLHKSGRTFSLPESIEVSMHVPQVATVLHKFTGNGDETSVAMDLARISLHMVKVEKENKQYKSLVSALSAENSDLKNRIPERDRTINELRQENGKLKQTVIKLQQERHARSTSSLASDDWVTVTKQGESEEEQAQRQSHTEVQALERRLAKIVSQRNELLEVNHKWSADYGKLQQEYQQEVLQLGQQLNEAQQQLAAHVSMEGKRQRDIDSLLLSAKKRTEIEETAKEEALQLLHLERQKRQTLEEQLLVIGSGVQQTGRESKPWDGLTRRNKIQTGPASSSDVESMRNEITALLQQVAMFREDFEQERRDRERIQAEKISLEEASDRLKEQLTNRDQKVEDLKEEVTLKRDQVRLLERQIRDMQNIQQSGPLMAGGRSSSTGSAASQNKWPCQSCTYLNASSRTVCEVCGSTRSYHGSGYRSSSCSQIPASIPQRRLQPRGEDVMDEVFEDSSPFIEE</sequence>
<feature type="compositionally biased region" description="Polar residues" evidence="7">
    <location>
        <begin position="79"/>
        <end position="105"/>
    </location>
</feature>
<keyword evidence="9" id="KW-1185">Reference proteome</keyword>
<feature type="domain" description="RanBP2-type" evidence="8">
    <location>
        <begin position="628"/>
        <end position="657"/>
    </location>
</feature>
<dbReference type="SMART" id="SM00547">
    <property type="entry name" value="ZnF_RBZ"/>
    <property type="match status" value="1"/>
</dbReference>
<dbReference type="PANTHER" id="PTHR31882">
    <property type="entry name" value="TNFAIP3-INTERACTING PROTEIN COILED COIL FAMILY MEMBER"/>
    <property type="match status" value="1"/>
</dbReference>
<evidence type="ECO:0000256" key="5">
    <source>
        <dbReference type="PROSITE-ProRule" id="PRU00322"/>
    </source>
</evidence>
<dbReference type="GO" id="GO:0008270">
    <property type="term" value="F:zinc ion binding"/>
    <property type="evidence" value="ECO:0007669"/>
    <property type="project" value="UniProtKB-KW"/>
</dbReference>
<feature type="coiled-coil region" evidence="6">
    <location>
        <begin position="292"/>
        <end position="347"/>
    </location>
</feature>
<feature type="region of interest" description="Disordered" evidence="7">
    <location>
        <begin position="348"/>
        <end position="382"/>
    </location>
</feature>
<evidence type="ECO:0000259" key="8">
    <source>
        <dbReference type="PROSITE" id="PS50199"/>
    </source>
</evidence>
<dbReference type="RefSeq" id="XP_013414924.1">
    <property type="nucleotide sequence ID" value="XM_013559470.1"/>
</dbReference>
<dbReference type="GeneID" id="106176893"/>
<evidence type="ECO:0000313" key="10">
    <source>
        <dbReference type="RefSeq" id="XP_013414924.1"/>
    </source>
</evidence>
<feature type="coiled-coil region" evidence="6">
    <location>
        <begin position="460"/>
        <end position="488"/>
    </location>
</feature>
<feature type="compositionally biased region" description="Polar residues" evidence="7">
    <location>
        <begin position="515"/>
        <end position="525"/>
    </location>
</feature>
<dbReference type="InterPro" id="IPR001876">
    <property type="entry name" value="Znf_RanBP2"/>
</dbReference>
<dbReference type="KEGG" id="lak:106176893"/>
<evidence type="ECO:0000313" key="11">
    <source>
        <dbReference type="RefSeq" id="XP_013414925.1"/>
    </source>
</evidence>
<reference evidence="10 11" key="1">
    <citation type="submission" date="2025-04" db="UniProtKB">
        <authorList>
            <consortium name="RefSeq"/>
        </authorList>
    </citation>
    <scope>IDENTIFICATION</scope>
    <source>
        <tissue evidence="10 11">Gonads</tissue>
    </source>
</reference>
<dbReference type="SUPFAM" id="SSF90209">
    <property type="entry name" value="Ran binding protein zinc finger-like"/>
    <property type="match status" value="1"/>
</dbReference>
<feature type="compositionally biased region" description="Low complexity" evidence="7">
    <location>
        <begin position="188"/>
        <end position="213"/>
    </location>
</feature>
<organism evidence="9 10">
    <name type="scientific">Lingula anatina</name>
    <name type="common">Brachiopod</name>
    <name type="synonym">Lingula unguis</name>
    <dbReference type="NCBI Taxonomy" id="7574"/>
    <lineage>
        <taxon>Eukaryota</taxon>
        <taxon>Metazoa</taxon>
        <taxon>Spiralia</taxon>
        <taxon>Lophotrochozoa</taxon>
        <taxon>Brachiopoda</taxon>
        <taxon>Linguliformea</taxon>
        <taxon>Lingulata</taxon>
        <taxon>Lingulida</taxon>
        <taxon>Linguloidea</taxon>
        <taxon>Lingulidae</taxon>
        <taxon>Lingula</taxon>
    </lineage>
</organism>
<feature type="compositionally biased region" description="Polar residues" evidence="7">
    <location>
        <begin position="124"/>
        <end position="135"/>
    </location>
</feature>
<dbReference type="AlphaFoldDB" id="A0A1S3JXZ4"/>
<evidence type="ECO:0000256" key="4">
    <source>
        <dbReference type="ARBA" id="ARBA00023054"/>
    </source>
</evidence>
<keyword evidence="2 5" id="KW-0863">Zinc-finger</keyword>
<feature type="compositionally biased region" description="Basic and acidic residues" evidence="7">
    <location>
        <begin position="167"/>
        <end position="180"/>
    </location>
</feature>
<proteinExistence type="predicted"/>
<evidence type="ECO:0000256" key="6">
    <source>
        <dbReference type="SAM" id="Coils"/>
    </source>
</evidence>
<name>A0A1S3JXZ4_LINAN</name>
<dbReference type="OrthoDB" id="9837000at2759"/>
<gene>
    <name evidence="10 11" type="primary">LOC106176893</name>
</gene>
<dbReference type="GO" id="GO:0006357">
    <property type="term" value="P:regulation of transcription by RNA polymerase II"/>
    <property type="evidence" value="ECO:0007669"/>
    <property type="project" value="TreeGrafter"/>
</dbReference>
<dbReference type="GO" id="GO:0071222">
    <property type="term" value="P:cellular response to lipopolysaccharide"/>
    <property type="evidence" value="ECO:0007669"/>
    <property type="project" value="TreeGrafter"/>
</dbReference>
<dbReference type="PANTHER" id="PTHR31882:SF11">
    <property type="entry name" value="HDA1 COMPLEX SUBUNIT 2"/>
    <property type="match status" value="1"/>
</dbReference>
<feature type="coiled-coil region" evidence="6">
    <location>
        <begin position="14"/>
        <end position="65"/>
    </location>
</feature>
<dbReference type="PROSITE" id="PS50199">
    <property type="entry name" value="ZF_RANBP2_2"/>
    <property type="match status" value="1"/>
</dbReference>
<dbReference type="GO" id="GO:0005737">
    <property type="term" value="C:cytoplasm"/>
    <property type="evidence" value="ECO:0007669"/>
    <property type="project" value="UniProtKB-ARBA"/>
</dbReference>
<evidence type="ECO:0000313" key="9">
    <source>
        <dbReference type="Proteomes" id="UP000085678"/>
    </source>
</evidence>
<feature type="region of interest" description="Disordered" evidence="7">
    <location>
        <begin position="75"/>
        <end position="218"/>
    </location>
</feature>
<evidence type="ECO:0000256" key="2">
    <source>
        <dbReference type="ARBA" id="ARBA00022771"/>
    </source>
</evidence>
<protein>
    <submittedName>
        <fullName evidence="10 11">TNFAIP3-interacting protein 1</fullName>
    </submittedName>
</protein>